<feature type="compositionally biased region" description="Low complexity" evidence="1">
    <location>
        <begin position="834"/>
        <end position="845"/>
    </location>
</feature>
<dbReference type="PROSITE" id="PS50878">
    <property type="entry name" value="RT_POL"/>
    <property type="match status" value="1"/>
</dbReference>
<feature type="compositionally biased region" description="Polar residues" evidence="1">
    <location>
        <begin position="777"/>
        <end position="786"/>
    </location>
</feature>
<feature type="region of interest" description="Disordered" evidence="1">
    <location>
        <begin position="927"/>
        <end position="947"/>
    </location>
</feature>
<feature type="compositionally biased region" description="Polar residues" evidence="1">
    <location>
        <begin position="1172"/>
        <end position="1188"/>
    </location>
</feature>
<reference evidence="3 4" key="1">
    <citation type="journal article" date="2022" name="Allergy">
        <title>Genome assembly and annotation of Periplaneta americana reveal a comprehensive cockroach allergen profile.</title>
        <authorList>
            <person name="Wang L."/>
            <person name="Xiong Q."/>
            <person name="Saelim N."/>
            <person name="Wang L."/>
            <person name="Nong W."/>
            <person name="Wan A.T."/>
            <person name="Shi M."/>
            <person name="Liu X."/>
            <person name="Cao Q."/>
            <person name="Hui J.H.L."/>
            <person name="Sookrung N."/>
            <person name="Leung T.F."/>
            <person name="Tungtrongchitr A."/>
            <person name="Tsui S.K.W."/>
        </authorList>
    </citation>
    <scope>NUCLEOTIDE SEQUENCE [LARGE SCALE GENOMIC DNA]</scope>
    <source>
        <strain evidence="3">PWHHKU_190912</strain>
    </source>
</reference>
<dbReference type="PANTHER" id="PTHR47027:SF20">
    <property type="entry name" value="REVERSE TRANSCRIPTASE-LIKE PROTEIN WITH RNA-DIRECTED DNA POLYMERASE DOMAIN"/>
    <property type="match status" value="1"/>
</dbReference>
<feature type="compositionally biased region" description="Basic and acidic residues" evidence="1">
    <location>
        <begin position="1307"/>
        <end position="1327"/>
    </location>
</feature>
<dbReference type="Pfam" id="PF15255">
    <property type="entry name" value="CAP-ZIP_m"/>
    <property type="match status" value="1"/>
</dbReference>
<comment type="caution">
    <text evidence="3">The sequence shown here is derived from an EMBL/GenBank/DDBJ whole genome shotgun (WGS) entry which is preliminary data.</text>
</comment>
<dbReference type="PANTHER" id="PTHR47027">
    <property type="entry name" value="REVERSE TRANSCRIPTASE DOMAIN-CONTAINING PROTEIN"/>
    <property type="match status" value="1"/>
</dbReference>
<feature type="compositionally biased region" description="Basic and acidic residues" evidence="1">
    <location>
        <begin position="1012"/>
        <end position="1024"/>
    </location>
</feature>
<name>A0ABQ8T9I4_PERAM</name>
<feature type="compositionally biased region" description="Basic and acidic residues" evidence="1">
    <location>
        <begin position="1136"/>
        <end position="1146"/>
    </location>
</feature>
<dbReference type="InterPro" id="IPR000477">
    <property type="entry name" value="RT_dom"/>
</dbReference>
<dbReference type="Proteomes" id="UP001148838">
    <property type="component" value="Unassembled WGS sequence"/>
</dbReference>
<feature type="compositionally biased region" description="Low complexity" evidence="1">
    <location>
        <begin position="1025"/>
        <end position="1036"/>
    </location>
</feature>
<feature type="compositionally biased region" description="Basic and acidic residues" evidence="1">
    <location>
        <begin position="1287"/>
        <end position="1299"/>
    </location>
</feature>
<feature type="region of interest" description="Disordered" evidence="1">
    <location>
        <begin position="1281"/>
        <end position="1327"/>
    </location>
</feature>
<feature type="compositionally biased region" description="Low complexity" evidence="1">
    <location>
        <begin position="1600"/>
        <end position="1615"/>
    </location>
</feature>
<evidence type="ECO:0000259" key="2">
    <source>
        <dbReference type="PROSITE" id="PS50878"/>
    </source>
</evidence>
<dbReference type="InterPro" id="IPR043502">
    <property type="entry name" value="DNA/RNA_pol_sf"/>
</dbReference>
<dbReference type="Pfam" id="PF00078">
    <property type="entry name" value="RVT_1"/>
    <property type="match status" value="1"/>
</dbReference>
<feature type="region of interest" description="Disordered" evidence="1">
    <location>
        <begin position="1089"/>
        <end position="1217"/>
    </location>
</feature>
<feature type="compositionally biased region" description="Polar residues" evidence="1">
    <location>
        <begin position="1254"/>
        <end position="1263"/>
    </location>
</feature>
<protein>
    <recommendedName>
        <fullName evidence="2">Reverse transcriptase domain-containing protein</fullName>
    </recommendedName>
</protein>
<accession>A0ABQ8T9I4</accession>
<feature type="compositionally biased region" description="Basic residues" evidence="1">
    <location>
        <begin position="1097"/>
        <end position="1107"/>
    </location>
</feature>
<feature type="region of interest" description="Disordered" evidence="1">
    <location>
        <begin position="1231"/>
        <end position="1263"/>
    </location>
</feature>
<feature type="region of interest" description="Disordered" evidence="1">
    <location>
        <begin position="1574"/>
        <end position="1636"/>
    </location>
</feature>
<feature type="domain" description="Reverse transcriptase" evidence="2">
    <location>
        <begin position="117"/>
        <end position="394"/>
    </location>
</feature>
<evidence type="ECO:0000256" key="1">
    <source>
        <dbReference type="SAM" id="MobiDB-lite"/>
    </source>
</evidence>
<gene>
    <name evidence="3" type="ORF">ANN_04835</name>
</gene>
<feature type="compositionally biased region" description="Polar residues" evidence="1">
    <location>
        <begin position="1586"/>
        <end position="1596"/>
    </location>
</feature>
<sequence length="1636" mass="179516">MKAQVSIILGYAIERQLAKRHGGWKSNTVAEDYIVDICFSEKINTFVWAHLTIYEKPTGGVSIFGSVDMFKAGIRRPPSSSSCSSEGSVPANEQGRIFSTEDTSSGIWKTASIDQQEPFKSHGSVAAPVIGKVSLFGDGDGDGLFDPVPTLKTQQKSEKIGTSNHTVTSDLFQDDGTDDSLFSKPQKSLARRNRSTIDQIFCIRQILEKKWEYKGTVHQLFIDFKKAYDLVKREVLYNILIEFGILKKLIRLIQMSLCETYSRVCIRQFLSDAFPIHFGLKQGDALSPLLFNFALEYAIRKVQDNTEGLEMNGLHQFLVHADEVNMLGDKSQTIRENAEILLEASKEIGLEVNPEKTKYMIMSCDQNIVRNGTVKVGDLYFEEVEKLKYLGAIVTNINDTRDEIKRRINMVNACYYSVETLLSSSLLSKNLKIRIYKTVILPVVLYGCETWTLTLREEQRLRVFENKVLRKIFGAKRDEVTGEWRNAAKSTSLKPSAPSRKPVSLFSDSDSGEDEQLFSHASSSSSRRSQGSGDLLAASGDKIRPTTIQKKGLFENEDELFSGTKDEPKFDIFNTGSDSIKSTSLPQGNGGGDDLFEKKLKNPGFNLFSPSADISGTVKDKSKISGKDSLFGDGDDYGDNFDIFGGSKSAKNTKSVTNSSVISNSQSSVKDSESAKASWSLFSDNTEGLIDDIFAEPVNKHKTEHTPSKSTLVDSLFSGGSVLEDKIDDLFASDVKQKKQNDSQSKNEFDDQTDDIFSAHNTASTIQDSHETRSESKYSNSESINKSDSVKDSIFTNISSDNTGAIDLFSDIQEESGSLFSENFSSQSITKKPVIPSKPIISPKPKISPAPKPSLSQESPIESRLSSSLNSSKDISENLIPNITKESNNKTSVDIASSVSKKVTEKLDKIEVLQFPQADVITSSKENSITKENITQPSKLEPPKTLNIRKTTGLQFNSSSNEDEDLFGISFLGKVSSNISSSEPVEEKPTSNFAAVLQSSSPDVGKPQPFSTEKRSKSEKEISSKVESSQESGSNSIVKARSVGASPRQLNIDPTALLPGARPLPKTNYNTEVAVSFDHPAQFSATLHSAGKERARIQAKRRPPSRKARQEAVRTSGIGFEDFNTAPVTSAQKVAEPVREEADNLKKPGTQTSIAPEVGFLGSQLPPDSPSKPHSSFLDNTNNLLSPSTDEEDLFGVPQDLPSEYGNNKDDGQSLFSSAPVLSPLEFNSESLPKLSEETNSAAEEPQNEEVENINGNDMHNTNNMFEGSLIKVTPLPTTHIFSSESSKPDKIGAFHSQDDDSSDLFSESKKSFSSSSREKEDLFDSKTDPDSLFKTVKLAPKLDISSYLLEKKETLSSPIRNEHPIVKDSFSSESNPLFLDNDRQPVPQNIPESSSHEDLFNSGVAKDCDDLFVSGKTTSTKDHSLFLSAKVDSVVIHSDDGDDLFSSGTKTFVSKQNYRRTSADKSDIFEPKDIDDNALFISGNKQKQPEENLFSNTVKDGNTQKFATVEKSSNFDLFGGDSPESDDLFFSASSKKKLPTALPKGKSSSITTKGSLFEEDESDDIFGAIKPSSKAISSKPASSAFDNTNSLFTSDSATKKPQPKTSKPTGSSSSHAVTEDNDDLFEDPLMVVMKK</sequence>
<feature type="compositionally biased region" description="Low complexity" evidence="1">
    <location>
        <begin position="853"/>
        <end position="871"/>
    </location>
</feature>
<evidence type="ECO:0000313" key="4">
    <source>
        <dbReference type="Proteomes" id="UP001148838"/>
    </source>
</evidence>
<dbReference type="EMBL" id="JAJSOF020000013">
    <property type="protein sequence ID" value="KAJ4443185.1"/>
    <property type="molecule type" value="Genomic_DNA"/>
</dbReference>
<dbReference type="InterPro" id="IPR029341">
    <property type="entry name" value="FAM21/CAPZIP"/>
</dbReference>
<organism evidence="3 4">
    <name type="scientific">Periplaneta americana</name>
    <name type="common">American cockroach</name>
    <name type="synonym">Blatta americana</name>
    <dbReference type="NCBI Taxonomy" id="6978"/>
    <lineage>
        <taxon>Eukaryota</taxon>
        <taxon>Metazoa</taxon>
        <taxon>Ecdysozoa</taxon>
        <taxon>Arthropoda</taxon>
        <taxon>Hexapoda</taxon>
        <taxon>Insecta</taxon>
        <taxon>Pterygota</taxon>
        <taxon>Neoptera</taxon>
        <taxon>Polyneoptera</taxon>
        <taxon>Dictyoptera</taxon>
        <taxon>Blattodea</taxon>
        <taxon>Blattoidea</taxon>
        <taxon>Blattidae</taxon>
        <taxon>Blattinae</taxon>
        <taxon>Periplaneta</taxon>
    </lineage>
</organism>
<feature type="region of interest" description="Disordered" evidence="1">
    <location>
        <begin position="490"/>
        <end position="541"/>
    </location>
</feature>
<dbReference type="CDD" id="cd01650">
    <property type="entry name" value="RT_nLTR_like"/>
    <property type="match status" value="1"/>
</dbReference>
<dbReference type="SUPFAM" id="SSF56672">
    <property type="entry name" value="DNA/RNA polymerases"/>
    <property type="match status" value="1"/>
</dbReference>
<proteinExistence type="predicted"/>
<feature type="compositionally biased region" description="Low complexity" evidence="1">
    <location>
        <begin position="522"/>
        <end position="533"/>
    </location>
</feature>
<feature type="region of interest" description="Disordered" evidence="1">
    <location>
        <begin position="763"/>
        <end position="786"/>
    </location>
</feature>
<feature type="compositionally biased region" description="Polar residues" evidence="1">
    <location>
        <begin position="927"/>
        <end position="938"/>
    </location>
</feature>
<keyword evidence="4" id="KW-1185">Reference proteome</keyword>
<feature type="compositionally biased region" description="Low complexity" evidence="1">
    <location>
        <begin position="1574"/>
        <end position="1585"/>
    </location>
</feature>
<feature type="region of interest" description="Disordered" evidence="1">
    <location>
        <begin position="998"/>
        <end position="1059"/>
    </location>
</feature>
<evidence type="ECO:0000313" key="3">
    <source>
        <dbReference type="EMBL" id="KAJ4443185.1"/>
    </source>
</evidence>
<feature type="region of interest" description="Disordered" evidence="1">
    <location>
        <begin position="834"/>
        <end position="871"/>
    </location>
</feature>